<evidence type="ECO:0000313" key="3">
    <source>
        <dbReference type="Proteomes" id="UP000299102"/>
    </source>
</evidence>
<comment type="caution">
    <text evidence="2">The sequence shown here is derived from an EMBL/GenBank/DDBJ whole genome shotgun (WGS) entry which is preliminary data.</text>
</comment>
<feature type="compositionally biased region" description="Basic and acidic residues" evidence="1">
    <location>
        <begin position="1"/>
        <end position="16"/>
    </location>
</feature>
<protein>
    <submittedName>
        <fullName evidence="2">Uncharacterized protein</fullName>
    </submittedName>
</protein>
<sequence length="73" mass="8102">MEKMHNKGNRESRDSLCIDTSPAARPMGRDPLELCTTSGPGRGATPRHRPHSTDYAMPNKGPIFQNIRIIVSE</sequence>
<reference evidence="2 3" key="1">
    <citation type="journal article" date="2019" name="Commun. Biol.">
        <title>The bagworm genome reveals a unique fibroin gene that provides high tensile strength.</title>
        <authorList>
            <person name="Kono N."/>
            <person name="Nakamura H."/>
            <person name="Ohtoshi R."/>
            <person name="Tomita M."/>
            <person name="Numata K."/>
            <person name="Arakawa K."/>
        </authorList>
    </citation>
    <scope>NUCLEOTIDE SEQUENCE [LARGE SCALE GENOMIC DNA]</scope>
</reference>
<organism evidence="2 3">
    <name type="scientific">Eumeta variegata</name>
    <name type="common">Bagworm moth</name>
    <name type="synonym">Eumeta japonica</name>
    <dbReference type="NCBI Taxonomy" id="151549"/>
    <lineage>
        <taxon>Eukaryota</taxon>
        <taxon>Metazoa</taxon>
        <taxon>Ecdysozoa</taxon>
        <taxon>Arthropoda</taxon>
        <taxon>Hexapoda</taxon>
        <taxon>Insecta</taxon>
        <taxon>Pterygota</taxon>
        <taxon>Neoptera</taxon>
        <taxon>Endopterygota</taxon>
        <taxon>Lepidoptera</taxon>
        <taxon>Glossata</taxon>
        <taxon>Ditrysia</taxon>
        <taxon>Tineoidea</taxon>
        <taxon>Psychidae</taxon>
        <taxon>Oiketicinae</taxon>
        <taxon>Eumeta</taxon>
    </lineage>
</organism>
<dbReference type="EMBL" id="BGZK01001506">
    <property type="protein sequence ID" value="GBP81313.1"/>
    <property type="molecule type" value="Genomic_DNA"/>
</dbReference>
<gene>
    <name evidence="2" type="ORF">EVAR_53707_1</name>
</gene>
<proteinExistence type="predicted"/>
<evidence type="ECO:0000256" key="1">
    <source>
        <dbReference type="SAM" id="MobiDB-lite"/>
    </source>
</evidence>
<name>A0A4C1Z298_EUMVA</name>
<accession>A0A4C1Z298</accession>
<dbReference type="Proteomes" id="UP000299102">
    <property type="component" value="Unassembled WGS sequence"/>
</dbReference>
<keyword evidence="3" id="KW-1185">Reference proteome</keyword>
<evidence type="ECO:0000313" key="2">
    <source>
        <dbReference type="EMBL" id="GBP81313.1"/>
    </source>
</evidence>
<dbReference type="AlphaFoldDB" id="A0A4C1Z298"/>
<feature type="region of interest" description="Disordered" evidence="1">
    <location>
        <begin position="1"/>
        <end position="60"/>
    </location>
</feature>